<dbReference type="GO" id="GO:0046872">
    <property type="term" value="F:metal ion binding"/>
    <property type="evidence" value="ECO:0007669"/>
    <property type="project" value="UniProtKB-KW"/>
</dbReference>
<sequence>MDTTKLITKQAVAKAVYEAIPNVACVLPCDVKRSLAEARKAEGESRGALVLDQLLENAEIAERDCVPICQDTGTCWVCLEAGPDVLVPGDVFAETDDAVARAYSEALLRKSVVRDAFFDRTNTGDNTPAFTDIHFSEKAGCRLHVLLKGGGSDNASRVVMLPPGAGKQGILNEVMDCVRHKAANACPPLVIGVGIGGTFDKVAGMAKSALLRPVGSSAKDERTVELENELLDMVNVTGMGPGALGGKTLALAVHVNTAPCHIAALPLAINMGCSAMRRATFEFNAQTGEFERVDTETGE</sequence>
<evidence type="ECO:0000256" key="1">
    <source>
        <dbReference type="ARBA" id="ARBA00008876"/>
    </source>
</evidence>
<dbReference type="InterPro" id="IPR004646">
    <property type="entry name" value="Fe-S_hydro-lyase_TtdA-typ_cat"/>
</dbReference>
<keyword evidence="2" id="KW-0004">4Fe-4S</keyword>
<dbReference type="Pfam" id="PF05681">
    <property type="entry name" value="Fumerase"/>
    <property type="match status" value="1"/>
</dbReference>
<protein>
    <submittedName>
        <fullName evidence="8">Fumarate hydratase</fullName>
    </submittedName>
</protein>
<reference evidence="9" key="1">
    <citation type="submission" date="2018-05" db="EMBL/GenBank/DDBJ databases">
        <title>Genome Sequencing of selected type strains of the family Eggerthellaceae.</title>
        <authorList>
            <person name="Danylec N."/>
            <person name="Stoll D.A."/>
            <person name="Doetsch A."/>
            <person name="Huch M."/>
        </authorList>
    </citation>
    <scope>NUCLEOTIDE SEQUENCE [LARGE SCALE GENOMIC DNA]</scope>
    <source>
        <strain evidence="9">DSM 22006</strain>
    </source>
</reference>
<evidence type="ECO:0000256" key="3">
    <source>
        <dbReference type="ARBA" id="ARBA00022723"/>
    </source>
</evidence>
<dbReference type="InterPro" id="IPR051208">
    <property type="entry name" value="Class-I_Fumarase/Tartrate_DH"/>
</dbReference>
<keyword evidence="9" id="KW-1185">Reference proteome</keyword>
<dbReference type="GeneID" id="98662211"/>
<dbReference type="PANTHER" id="PTHR30389">
    <property type="entry name" value="FUMARATE HYDRATASE-RELATED"/>
    <property type="match status" value="1"/>
</dbReference>
<feature type="domain" description="Fe-S hydro-lyase tartrate dehydratase alpha-type catalytic" evidence="7">
    <location>
        <begin position="14"/>
        <end position="281"/>
    </location>
</feature>
<evidence type="ECO:0000313" key="8">
    <source>
        <dbReference type="EMBL" id="RNM36264.1"/>
    </source>
</evidence>
<dbReference type="NCBIfam" id="TIGR00722">
    <property type="entry name" value="ttdA_fumA_fumB"/>
    <property type="match status" value="1"/>
</dbReference>
<comment type="caution">
    <text evidence="8">The sequence shown here is derived from an EMBL/GenBank/DDBJ whole genome shotgun (WGS) entry which is preliminary data.</text>
</comment>
<proteinExistence type="inferred from homology"/>
<organism evidence="8 9">
    <name type="scientific">Slackia isoflavoniconvertens</name>
    <dbReference type="NCBI Taxonomy" id="572010"/>
    <lineage>
        <taxon>Bacteria</taxon>
        <taxon>Bacillati</taxon>
        <taxon>Actinomycetota</taxon>
        <taxon>Coriobacteriia</taxon>
        <taxon>Eggerthellales</taxon>
        <taxon>Eggerthellaceae</taxon>
        <taxon>Slackia</taxon>
    </lineage>
</organism>
<dbReference type="EMBL" id="QIBZ01000004">
    <property type="protein sequence ID" value="RNM36264.1"/>
    <property type="molecule type" value="Genomic_DNA"/>
</dbReference>
<dbReference type="NCBIfam" id="NF004885">
    <property type="entry name" value="PRK06246.1"/>
    <property type="match status" value="1"/>
</dbReference>
<gene>
    <name evidence="8" type="ORF">DMP05_03330</name>
</gene>
<evidence type="ECO:0000313" key="9">
    <source>
        <dbReference type="Proteomes" id="UP000271472"/>
    </source>
</evidence>
<keyword evidence="3" id="KW-0479">Metal-binding</keyword>
<keyword evidence="5" id="KW-0411">Iron-sulfur</keyword>
<dbReference type="GO" id="GO:0016829">
    <property type="term" value="F:lyase activity"/>
    <property type="evidence" value="ECO:0007669"/>
    <property type="project" value="UniProtKB-KW"/>
</dbReference>
<name>A0A3N0IGV7_9ACTN</name>
<evidence type="ECO:0000256" key="4">
    <source>
        <dbReference type="ARBA" id="ARBA00023004"/>
    </source>
</evidence>
<evidence type="ECO:0000256" key="5">
    <source>
        <dbReference type="ARBA" id="ARBA00023014"/>
    </source>
</evidence>
<dbReference type="GO" id="GO:0051539">
    <property type="term" value="F:4 iron, 4 sulfur cluster binding"/>
    <property type="evidence" value="ECO:0007669"/>
    <property type="project" value="UniProtKB-KW"/>
</dbReference>
<comment type="similarity">
    <text evidence="1">Belongs to the class-I fumarase family.</text>
</comment>
<evidence type="ECO:0000256" key="2">
    <source>
        <dbReference type="ARBA" id="ARBA00022485"/>
    </source>
</evidence>
<dbReference type="PANTHER" id="PTHR30389:SF17">
    <property type="entry name" value="L(+)-TARTRATE DEHYDRATASE SUBUNIT ALPHA-RELATED"/>
    <property type="match status" value="1"/>
</dbReference>
<dbReference type="RefSeq" id="WP_123219148.1">
    <property type="nucleotide sequence ID" value="NZ_JACHYQ010000001.1"/>
</dbReference>
<keyword evidence="4" id="KW-0408">Iron</keyword>
<dbReference type="OrthoDB" id="9798978at2"/>
<accession>A0A3N0IGV7</accession>
<evidence type="ECO:0000259" key="7">
    <source>
        <dbReference type="Pfam" id="PF05681"/>
    </source>
</evidence>
<evidence type="ECO:0000256" key="6">
    <source>
        <dbReference type="ARBA" id="ARBA00023239"/>
    </source>
</evidence>
<dbReference type="Proteomes" id="UP000271472">
    <property type="component" value="Unassembled WGS sequence"/>
</dbReference>
<keyword evidence="6" id="KW-0456">Lyase</keyword>
<dbReference type="AlphaFoldDB" id="A0A3N0IGV7"/>